<keyword evidence="2" id="KW-0378">Hydrolase</keyword>
<evidence type="ECO:0000313" key="4">
    <source>
        <dbReference type="Proteomes" id="UP000325292"/>
    </source>
</evidence>
<dbReference type="EMBL" id="CP019454">
    <property type="protein sequence ID" value="AUW93877.1"/>
    <property type="molecule type" value="Genomic_DNA"/>
</dbReference>
<dbReference type="PANTHER" id="PTHR16222">
    <property type="entry name" value="ADP-RIBOSYLGLYCOHYDROLASE"/>
    <property type="match status" value="1"/>
</dbReference>
<evidence type="ECO:0000256" key="1">
    <source>
        <dbReference type="ARBA" id="ARBA00010702"/>
    </source>
</evidence>
<evidence type="ECO:0000313" key="3">
    <source>
        <dbReference type="EMBL" id="AUW93877.1"/>
    </source>
</evidence>
<evidence type="ECO:0008006" key="5">
    <source>
        <dbReference type="Google" id="ProtNLM"/>
    </source>
</evidence>
<dbReference type="Gene3D" id="1.10.4080.10">
    <property type="entry name" value="ADP-ribosylation/Crystallin J1"/>
    <property type="match status" value="1"/>
</dbReference>
<dbReference type="InterPro" id="IPR050792">
    <property type="entry name" value="ADP-ribosylglycohydrolase"/>
</dbReference>
<name>A0ABM6RRE3_9FIRM</name>
<dbReference type="InterPro" id="IPR005502">
    <property type="entry name" value="Ribosyl_crysJ1"/>
</dbReference>
<dbReference type="InterPro" id="IPR036705">
    <property type="entry name" value="Ribosyl_crysJ1_sf"/>
</dbReference>
<dbReference type="Pfam" id="PF03747">
    <property type="entry name" value="ADP_ribosyl_GH"/>
    <property type="match status" value="1"/>
</dbReference>
<dbReference type="Proteomes" id="UP000325292">
    <property type="component" value="Chromosome"/>
</dbReference>
<dbReference type="SUPFAM" id="SSF101478">
    <property type="entry name" value="ADP-ribosylglycohydrolase"/>
    <property type="match status" value="1"/>
</dbReference>
<dbReference type="PANTHER" id="PTHR16222:SF24">
    <property type="entry name" value="ADP-RIBOSYLHYDROLASE ARH3"/>
    <property type="match status" value="1"/>
</dbReference>
<accession>A0ABM6RRE3</accession>
<reference evidence="3 4" key="1">
    <citation type="journal article" date="2019" name="Sci. Rep.">
        <title>Sulfobacillus thermotolerans: new insights into resistance and metabolic capacities of acidophilic chemolithotrophs.</title>
        <authorList>
            <person name="Panyushkina A.E."/>
            <person name="Babenko V.V."/>
            <person name="Nikitina A.S."/>
            <person name="Selezneva O.V."/>
            <person name="Tsaplina I.A."/>
            <person name="Letarova M.A."/>
            <person name="Kostryukova E.S."/>
            <person name="Letarov A.V."/>
        </authorList>
    </citation>
    <scope>NUCLEOTIDE SEQUENCE [LARGE SCALE GENOMIC DNA]</scope>
    <source>
        <strain evidence="3 4">Kr1</strain>
    </source>
</reference>
<evidence type="ECO:0000256" key="2">
    <source>
        <dbReference type="ARBA" id="ARBA00022801"/>
    </source>
</evidence>
<protein>
    <recommendedName>
        <fullName evidence="5">Ribosylglycohydrolase</fullName>
    </recommendedName>
</protein>
<gene>
    <name evidence="3" type="ORF">BXT84_07905</name>
</gene>
<comment type="similarity">
    <text evidence="1">Belongs to the ADP-ribosylglycohydrolase family.</text>
</comment>
<proteinExistence type="inferred from homology"/>
<sequence>MEGGIQVASLRERILGAWYGQMAGDTLGSQVEFKSAEFLHEHYPGGVRSMEPSPVFGTLAGQITDDTELAIALGHALIESPDGRYHADLAAKHYRLWLDSGPFDLGRTIGRALSGIPRWDEEAGTEGLARAAQRHADKKSQANGALMRHSILGIWGYNQSPEDVANVAREDSLLTHPHIVCQDASAVYVATIATVVREGLNAQGAYAFAKEFAKQQSLHADVQTVMEEAATKAPPWSTVHHGWVLVALHNAFYQLLHAPSLEEGIVATIMLGHDTDTNAAIAGALLGAVYGFSQMPEPWVQVLDHCRPAPEPGCFRPRAPIYWPANAQEFLKQLGVLPPV</sequence>
<organism evidence="3 4">
    <name type="scientific">Sulfobacillus thermotolerans</name>
    <dbReference type="NCBI Taxonomy" id="338644"/>
    <lineage>
        <taxon>Bacteria</taxon>
        <taxon>Bacillati</taxon>
        <taxon>Bacillota</taxon>
        <taxon>Clostridia</taxon>
        <taxon>Eubacteriales</taxon>
        <taxon>Clostridiales Family XVII. Incertae Sedis</taxon>
        <taxon>Sulfobacillus</taxon>
    </lineage>
</organism>
<keyword evidence="4" id="KW-1185">Reference proteome</keyword>